<keyword evidence="1" id="KW-1133">Transmembrane helix</keyword>
<proteinExistence type="predicted"/>
<comment type="caution">
    <text evidence="2">The sequence shown here is derived from an EMBL/GenBank/DDBJ whole genome shotgun (WGS) entry which is preliminary data.</text>
</comment>
<feature type="transmembrane region" description="Helical" evidence="1">
    <location>
        <begin position="30"/>
        <end position="50"/>
    </location>
</feature>
<gene>
    <name evidence="2" type="ORF">BCR39DRAFT_534732</name>
</gene>
<dbReference type="EMBL" id="MCFC01000031">
    <property type="protein sequence ID" value="ORY28454.1"/>
    <property type="molecule type" value="Genomic_DNA"/>
</dbReference>
<keyword evidence="1" id="KW-0472">Membrane</keyword>
<evidence type="ECO:0000313" key="3">
    <source>
        <dbReference type="Proteomes" id="UP000193986"/>
    </source>
</evidence>
<name>A0A1Y2B135_9TREE</name>
<evidence type="ECO:0000256" key="1">
    <source>
        <dbReference type="SAM" id="Phobius"/>
    </source>
</evidence>
<dbReference type="Proteomes" id="UP000193986">
    <property type="component" value="Unassembled WGS sequence"/>
</dbReference>
<keyword evidence="3" id="KW-1185">Reference proteome</keyword>
<evidence type="ECO:0000313" key="2">
    <source>
        <dbReference type="EMBL" id="ORY28454.1"/>
    </source>
</evidence>
<reference evidence="2 3" key="1">
    <citation type="submission" date="2016-07" db="EMBL/GenBank/DDBJ databases">
        <title>Pervasive Adenine N6-methylation of Active Genes in Fungi.</title>
        <authorList>
            <consortium name="DOE Joint Genome Institute"/>
            <person name="Mondo S.J."/>
            <person name="Dannebaum R.O."/>
            <person name="Kuo R.C."/>
            <person name="Labutti K."/>
            <person name="Haridas S."/>
            <person name="Kuo A."/>
            <person name="Salamov A."/>
            <person name="Ahrendt S.R."/>
            <person name="Lipzen A."/>
            <person name="Sullivan W."/>
            <person name="Andreopoulos W.B."/>
            <person name="Clum A."/>
            <person name="Lindquist E."/>
            <person name="Daum C."/>
            <person name="Ramamoorthy G.K."/>
            <person name="Gryganskyi A."/>
            <person name="Culley D."/>
            <person name="Magnuson J.K."/>
            <person name="James T.Y."/>
            <person name="O'Malley M.A."/>
            <person name="Stajich J.E."/>
            <person name="Spatafora J.W."/>
            <person name="Visel A."/>
            <person name="Grigoriev I.V."/>
        </authorList>
    </citation>
    <scope>NUCLEOTIDE SEQUENCE [LARGE SCALE GENOMIC DNA]</scope>
    <source>
        <strain evidence="2 3">68-887.2</strain>
    </source>
</reference>
<dbReference type="AlphaFoldDB" id="A0A1Y2B135"/>
<accession>A0A1Y2B135</accession>
<dbReference type="InParanoid" id="A0A1Y2B135"/>
<protein>
    <submittedName>
        <fullName evidence="2">Uncharacterized protein</fullName>
    </submittedName>
</protein>
<sequence length="51" mass="5902">MQTSTRGRNSVFASFSKSTIRLTILNRRHWGLVFILRGYLFCSSNASLIFF</sequence>
<keyword evidence="1" id="KW-0812">Transmembrane</keyword>
<organism evidence="2 3">
    <name type="scientific">Naematelia encephala</name>
    <dbReference type="NCBI Taxonomy" id="71784"/>
    <lineage>
        <taxon>Eukaryota</taxon>
        <taxon>Fungi</taxon>
        <taxon>Dikarya</taxon>
        <taxon>Basidiomycota</taxon>
        <taxon>Agaricomycotina</taxon>
        <taxon>Tremellomycetes</taxon>
        <taxon>Tremellales</taxon>
        <taxon>Naemateliaceae</taxon>
        <taxon>Naematelia</taxon>
    </lineage>
</organism>